<sequence>MENRRIPDSSLEASTLGDSGYHTQDSRLNSNSGWCANSQDNKHPWIRVDLGEVATVAGLITQGRHQSNVWITSYKVEYSQAVSSWSTVTEDGVYGLQMEVRHRIYLIYLKVAKTRRRGEPMDRFQANTDHSTPVTVHFPAAVRARFVKILPATWARDNAVCLRFEVIGCVSD</sequence>
<dbReference type="InterPro" id="IPR000421">
    <property type="entry name" value="FA58C"/>
</dbReference>
<dbReference type="Gene3D" id="2.60.120.260">
    <property type="entry name" value="Galactose-binding domain-like"/>
    <property type="match status" value="1"/>
</dbReference>
<dbReference type="CDD" id="cd00057">
    <property type="entry name" value="FA58C"/>
    <property type="match status" value="1"/>
</dbReference>
<evidence type="ECO:0000313" key="4">
    <source>
        <dbReference type="Proteomes" id="UP000887568"/>
    </source>
</evidence>
<dbReference type="OrthoDB" id="5985199at2759"/>
<evidence type="ECO:0000256" key="1">
    <source>
        <dbReference type="SAM" id="MobiDB-lite"/>
    </source>
</evidence>
<evidence type="ECO:0000259" key="2">
    <source>
        <dbReference type="PROSITE" id="PS50022"/>
    </source>
</evidence>
<reference evidence="3" key="1">
    <citation type="submission" date="2022-11" db="UniProtKB">
        <authorList>
            <consortium name="EnsemblMetazoa"/>
        </authorList>
    </citation>
    <scope>IDENTIFICATION</scope>
</reference>
<feature type="compositionally biased region" description="Polar residues" evidence="1">
    <location>
        <begin position="11"/>
        <end position="22"/>
    </location>
</feature>
<dbReference type="RefSeq" id="XP_038045117.1">
    <property type="nucleotide sequence ID" value="XM_038189189.1"/>
</dbReference>
<dbReference type="GeneID" id="119719693"/>
<dbReference type="SMART" id="SM00231">
    <property type="entry name" value="FA58C"/>
    <property type="match status" value="1"/>
</dbReference>
<organism evidence="3 4">
    <name type="scientific">Patiria miniata</name>
    <name type="common">Bat star</name>
    <name type="synonym">Asterina miniata</name>
    <dbReference type="NCBI Taxonomy" id="46514"/>
    <lineage>
        <taxon>Eukaryota</taxon>
        <taxon>Metazoa</taxon>
        <taxon>Echinodermata</taxon>
        <taxon>Eleutherozoa</taxon>
        <taxon>Asterozoa</taxon>
        <taxon>Asteroidea</taxon>
        <taxon>Valvatacea</taxon>
        <taxon>Valvatida</taxon>
        <taxon>Asterinidae</taxon>
        <taxon>Patiria</taxon>
    </lineage>
</organism>
<protein>
    <recommendedName>
        <fullName evidence="2">F5/8 type C domain-containing protein</fullName>
    </recommendedName>
</protein>
<feature type="region of interest" description="Disordered" evidence="1">
    <location>
        <begin position="1"/>
        <end position="22"/>
    </location>
</feature>
<dbReference type="SUPFAM" id="SSF49785">
    <property type="entry name" value="Galactose-binding domain-like"/>
    <property type="match status" value="1"/>
</dbReference>
<accession>A0A913Z0C7</accession>
<keyword evidence="4" id="KW-1185">Reference proteome</keyword>
<dbReference type="Pfam" id="PF00754">
    <property type="entry name" value="F5_F8_type_C"/>
    <property type="match status" value="1"/>
</dbReference>
<evidence type="ECO:0000313" key="3">
    <source>
        <dbReference type="EnsemblMetazoa" id="XP_038045117.1"/>
    </source>
</evidence>
<dbReference type="OMA" id="NSGWCAN"/>
<proteinExistence type="predicted"/>
<dbReference type="PROSITE" id="PS01286">
    <property type="entry name" value="FA58C_2"/>
    <property type="match status" value="1"/>
</dbReference>
<dbReference type="PROSITE" id="PS50022">
    <property type="entry name" value="FA58C_3"/>
    <property type="match status" value="1"/>
</dbReference>
<feature type="domain" description="F5/8 type C" evidence="2">
    <location>
        <begin position="1"/>
        <end position="169"/>
    </location>
</feature>
<name>A0A913Z0C7_PATMI</name>
<dbReference type="PANTHER" id="PTHR24543">
    <property type="entry name" value="MULTICOPPER OXIDASE-RELATED"/>
    <property type="match status" value="1"/>
</dbReference>
<dbReference type="InterPro" id="IPR008979">
    <property type="entry name" value="Galactose-bd-like_sf"/>
</dbReference>
<dbReference type="AlphaFoldDB" id="A0A913Z0C7"/>
<dbReference type="EnsemblMetazoa" id="XM_038189189.1">
    <property type="protein sequence ID" value="XP_038045117.1"/>
    <property type="gene ID" value="LOC119719693"/>
</dbReference>
<dbReference type="Proteomes" id="UP000887568">
    <property type="component" value="Unplaced"/>
</dbReference>